<dbReference type="PANTHER" id="PTHR33546">
    <property type="entry name" value="LARGE, MULTIFUNCTIONAL SECRETED PROTEIN-RELATED"/>
    <property type="match status" value="1"/>
</dbReference>
<dbReference type="Proteomes" id="UP000644507">
    <property type="component" value="Unassembled WGS sequence"/>
</dbReference>
<protein>
    <recommendedName>
        <fullName evidence="1">DUF7133 domain-containing protein</fullName>
    </recommendedName>
</protein>
<evidence type="ECO:0000313" key="3">
    <source>
        <dbReference type="Proteomes" id="UP000644507"/>
    </source>
</evidence>
<name>A0A918TQW9_9BACT</name>
<accession>A0A918TQW9</accession>
<dbReference type="AlphaFoldDB" id="A0A918TQW9"/>
<dbReference type="InterPro" id="IPR011042">
    <property type="entry name" value="6-blade_b-propeller_TolB-like"/>
</dbReference>
<dbReference type="SUPFAM" id="SSF63829">
    <property type="entry name" value="Calcium-dependent phosphotriesterase"/>
    <property type="match status" value="1"/>
</dbReference>
<proteinExistence type="predicted"/>
<dbReference type="EMBL" id="BMXI01000009">
    <property type="protein sequence ID" value="GHC55830.1"/>
    <property type="molecule type" value="Genomic_DNA"/>
</dbReference>
<reference evidence="2" key="1">
    <citation type="journal article" date="2014" name="Int. J. Syst. Evol. Microbiol.">
        <title>Complete genome sequence of Corynebacterium casei LMG S-19264T (=DSM 44701T), isolated from a smear-ripened cheese.</title>
        <authorList>
            <consortium name="US DOE Joint Genome Institute (JGI-PGF)"/>
            <person name="Walter F."/>
            <person name="Albersmeier A."/>
            <person name="Kalinowski J."/>
            <person name="Ruckert C."/>
        </authorList>
    </citation>
    <scope>NUCLEOTIDE SEQUENCE</scope>
    <source>
        <strain evidence="2">KCTC 12988</strain>
    </source>
</reference>
<dbReference type="Gene3D" id="2.120.10.30">
    <property type="entry name" value="TolB, C-terminal domain"/>
    <property type="match status" value="1"/>
</dbReference>
<reference evidence="2" key="2">
    <citation type="submission" date="2020-09" db="EMBL/GenBank/DDBJ databases">
        <authorList>
            <person name="Sun Q."/>
            <person name="Kim S."/>
        </authorList>
    </citation>
    <scope>NUCLEOTIDE SEQUENCE</scope>
    <source>
        <strain evidence="2">KCTC 12988</strain>
    </source>
</reference>
<gene>
    <name evidence="2" type="ORF">GCM10007100_23320</name>
</gene>
<comment type="caution">
    <text evidence="2">The sequence shown here is derived from an EMBL/GenBank/DDBJ whole genome shotgun (WGS) entry which is preliminary data.</text>
</comment>
<feature type="domain" description="DUF7133" evidence="1">
    <location>
        <begin position="62"/>
        <end position="298"/>
    </location>
</feature>
<sequence length="470" mass="51760">MSGGFVSAEEYYQTEVIPTPEGEFLELGSIALLPERRVAVSSRRGDIWICEGAYEEDLSKVKWTKFAEGLHEPFGMFWRDGWLWLTQRPEVTKIRDLDGDWRADEFVTVAAPWGINGNYHEYAFGTDPDKYGNVWVALCLTGSGAAADDSPFRGWGFRITPDGEAIPTVNGIRSPGGIGFNAAGDTFYCDNQGLWNGSSSLKHMKIGGFMGNPVGNKYASLQNVLKDPGTPESGSRIESERKKIKELVPPAVVFPHGLIGQSPTGVIPEQTGGQFGPFSGQTLVGEQTHSQVQRVFLEKVNGVYQGAVWHFLEGYRSGIVPLRLSEDGTLFVGGTNRGWAARGGKPFTFERTRWKGKVPFEMKEMKLTKDGWELTFTKPVDAATAGNPSSYQMAAWTYIYQKSYGSPQVDQAEPKVVKAEVAADKLSVKLTVEGRVKGHVHELDASGIKGAEGSALWHPKCYYTINEWIP</sequence>
<dbReference type="Pfam" id="PF23500">
    <property type="entry name" value="DUF7133"/>
    <property type="match status" value="1"/>
</dbReference>
<evidence type="ECO:0000313" key="2">
    <source>
        <dbReference type="EMBL" id="GHC55830.1"/>
    </source>
</evidence>
<dbReference type="PANTHER" id="PTHR33546:SF1">
    <property type="entry name" value="LARGE, MULTIFUNCTIONAL SECRETED PROTEIN"/>
    <property type="match status" value="1"/>
</dbReference>
<keyword evidence="3" id="KW-1185">Reference proteome</keyword>
<dbReference type="InterPro" id="IPR055557">
    <property type="entry name" value="DUF7133"/>
</dbReference>
<evidence type="ECO:0000259" key="1">
    <source>
        <dbReference type="Pfam" id="PF23500"/>
    </source>
</evidence>
<organism evidence="2 3">
    <name type="scientific">Roseibacillus persicicus</name>
    <dbReference type="NCBI Taxonomy" id="454148"/>
    <lineage>
        <taxon>Bacteria</taxon>
        <taxon>Pseudomonadati</taxon>
        <taxon>Verrucomicrobiota</taxon>
        <taxon>Verrucomicrobiia</taxon>
        <taxon>Verrucomicrobiales</taxon>
        <taxon>Verrucomicrobiaceae</taxon>
        <taxon>Roseibacillus</taxon>
    </lineage>
</organism>